<dbReference type="RefSeq" id="WP_013824620.1">
    <property type="nucleotide sequence ID" value="NC_015574.1"/>
</dbReference>
<reference evidence="2 3" key="1">
    <citation type="journal article" date="2014" name="Int. J. Syst. Evol. Microbiol.">
        <title>Methanobacterium paludis sp. nov. and a novel strain of Methanobacterium lacus isolated from northern peatlands.</title>
        <authorList>
            <person name="Cadillo-Quiroz H."/>
            <person name="Brauer S.L."/>
            <person name="Goodson N."/>
            <person name="Yavitt J.B."/>
            <person name="Zinder S.H."/>
        </authorList>
    </citation>
    <scope>NUCLEOTIDE SEQUENCE [LARGE SCALE GENOMIC DNA]</scope>
    <source>
        <strain evidence="3">DSM 25820 / JCM 18151 / SWAN1</strain>
    </source>
</reference>
<keyword evidence="1" id="KW-1133">Transmembrane helix</keyword>
<dbReference type="OrthoDB" id="373550at2157"/>
<sequence length="233" mass="26976">MYCPICGLKNSFNSKICKSCGKDLKGGRDHLKIARYKQVIAMTLPVVLLIIFIATTKYGYEYFQYLGYTILFIAGFSILFLETRSPSYGQHSRYCPNCEHSNFNEKFCIKCGYNLEDILGYFITTNHDIEMNRNYINIYRKYASESADDMVKLAPETFKLNKIRNLRVSSCKTLFSNKPCLKFEYMDEKCKSPARKHGDKCIVKMNIDKKNEYEINSILCMGIYSEALSPQNV</sequence>
<accession>F6D7N9</accession>
<dbReference type="EMBL" id="CP002772">
    <property type="protein sequence ID" value="AEG17118.1"/>
    <property type="molecule type" value="Genomic_DNA"/>
</dbReference>
<gene>
    <name evidence="2" type="ordered locus">MSWAN_0070</name>
</gene>
<keyword evidence="1" id="KW-0472">Membrane</keyword>
<evidence type="ECO:0008006" key="4">
    <source>
        <dbReference type="Google" id="ProtNLM"/>
    </source>
</evidence>
<dbReference type="GeneID" id="10667547"/>
<protein>
    <recommendedName>
        <fullName evidence="4">Zinc-ribbon domain-containing protein</fullName>
    </recommendedName>
</protein>
<dbReference type="AlphaFoldDB" id="F6D7N9"/>
<feature type="transmembrane region" description="Helical" evidence="1">
    <location>
        <begin position="62"/>
        <end position="81"/>
    </location>
</feature>
<keyword evidence="3" id="KW-1185">Reference proteome</keyword>
<dbReference type="Proteomes" id="UP000009231">
    <property type="component" value="Chromosome"/>
</dbReference>
<keyword evidence="1" id="KW-0812">Transmembrane</keyword>
<evidence type="ECO:0000313" key="3">
    <source>
        <dbReference type="Proteomes" id="UP000009231"/>
    </source>
</evidence>
<name>F6D7N9_METPW</name>
<organism evidence="2 3">
    <name type="scientific">Methanobacterium paludis (strain DSM 25820 / JCM 18151 / SWAN1)</name>
    <dbReference type="NCBI Taxonomy" id="868131"/>
    <lineage>
        <taxon>Archaea</taxon>
        <taxon>Methanobacteriati</taxon>
        <taxon>Methanobacteriota</taxon>
        <taxon>Methanomada group</taxon>
        <taxon>Methanobacteria</taxon>
        <taxon>Methanobacteriales</taxon>
        <taxon>Methanobacteriaceae</taxon>
        <taxon>Methanobacterium</taxon>
    </lineage>
</organism>
<evidence type="ECO:0000256" key="1">
    <source>
        <dbReference type="SAM" id="Phobius"/>
    </source>
</evidence>
<feature type="transmembrane region" description="Helical" evidence="1">
    <location>
        <begin position="39"/>
        <end position="56"/>
    </location>
</feature>
<proteinExistence type="predicted"/>
<dbReference type="KEGG" id="mew:MSWAN_0070"/>
<evidence type="ECO:0000313" key="2">
    <source>
        <dbReference type="EMBL" id="AEG17118.1"/>
    </source>
</evidence>
<dbReference type="eggNOG" id="arCOG07793">
    <property type="taxonomic scope" value="Archaea"/>
</dbReference>
<dbReference type="HOGENOM" id="CLU_1187796_0_0_2"/>